<protein>
    <submittedName>
        <fullName evidence="1">DUF72 domain-containing protein</fullName>
    </submittedName>
</protein>
<gene>
    <name evidence="1" type="ORF">QJT80_10070</name>
</gene>
<dbReference type="InterPro" id="IPR036520">
    <property type="entry name" value="UPF0759_sf"/>
</dbReference>
<dbReference type="PANTHER" id="PTHR30348:SF9">
    <property type="entry name" value="UPF0759 PROTEIN YECE"/>
    <property type="match status" value="1"/>
</dbReference>
<organism evidence="1">
    <name type="scientific">Candidatus Thiocaldithrix dubininis</name>
    <dbReference type="NCBI Taxonomy" id="3080823"/>
    <lineage>
        <taxon>Bacteria</taxon>
        <taxon>Pseudomonadati</taxon>
        <taxon>Pseudomonadota</taxon>
        <taxon>Gammaproteobacteria</taxon>
        <taxon>Thiotrichales</taxon>
        <taxon>Thiotrichaceae</taxon>
        <taxon>Candidatus Thiocaldithrix</taxon>
    </lineage>
</organism>
<dbReference type="EMBL" id="CP124755">
    <property type="protein sequence ID" value="WGZ89848.1"/>
    <property type="molecule type" value="Genomic_DNA"/>
</dbReference>
<evidence type="ECO:0000313" key="1">
    <source>
        <dbReference type="EMBL" id="WGZ89848.1"/>
    </source>
</evidence>
<proteinExistence type="predicted"/>
<dbReference type="SUPFAM" id="SSF117396">
    <property type="entry name" value="TM1631-like"/>
    <property type="match status" value="1"/>
</dbReference>
<sequence length="286" mass="32491">MANPLPYYLGLALWANPHWKGKLLRKNAKPGEFLSQYAQVYNAVEGNTTFYAVPSAENVQRWLAATPDYFRFSFKFPKTITHQQHLQHVEQASTEFLQRLSPLGERINGLMVQLPAGFSPLELGQLERFLKQLPNEYQYAVEVRHPAFFTDAVARQALNDLLQSLNVDRVILDSRPVHAAPIVDEPTREAKIRKPRLPVQLDVTANQPVLRYIGHPIVADNQAWLERWVAQTARWIAEGKTPRIYLHTPSNDLAPDLALLFHKQLQMRVPNLADLAPFPGLIGNGI</sequence>
<reference evidence="1" key="2">
    <citation type="submission" date="2023-04" db="EMBL/GenBank/DDBJ databases">
        <authorList>
            <person name="Beletskiy A.V."/>
            <person name="Mardanov A.V."/>
            <person name="Ravin N.V."/>
        </authorList>
    </citation>
    <scope>NUCLEOTIDE SEQUENCE</scope>
    <source>
        <strain evidence="1">GKL-01</strain>
    </source>
</reference>
<accession>A0AA95H598</accession>
<dbReference type="PANTHER" id="PTHR30348">
    <property type="entry name" value="UNCHARACTERIZED PROTEIN YECE"/>
    <property type="match status" value="1"/>
</dbReference>
<reference evidence="1" key="1">
    <citation type="journal article" date="2023" name="Int. J. Mol. Sci.">
        <title>Metagenomics Revealed a New Genus 'Candidatus Thiocaldithrix dubininis' gen. nov., sp. nov. and a New Species 'Candidatus Thiothrix putei' sp. nov. in the Family Thiotrichaceae, Some Members of Which Have Traits of Both Na+- and H+-Motive Energetics.</title>
        <authorList>
            <person name="Ravin N.V."/>
            <person name="Muntyan M.S."/>
            <person name="Smolyakov D.D."/>
            <person name="Rudenko T.S."/>
            <person name="Beletsky A.V."/>
            <person name="Mardanov A.V."/>
            <person name="Grabovich M.Y."/>
        </authorList>
    </citation>
    <scope>NUCLEOTIDE SEQUENCE</scope>
    <source>
        <strain evidence="1">GKL-01</strain>
    </source>
</reference>
<dbReference type="Pfam" id="PF01904">
    <property type="entry name" value="DUF72"/>
    <property type="match status" value="1"/>
</dbReference>
<name>A0AA95H598_9GAMM</name>
<dbReference type="AlphaFoldDB" id="A0AA95H598"/>
<dbReference type="Proteomes" id="UP001300672">
    <property type="component" value="Chromosome"/>
</dbReference>
<dbReference type="Gene3D" id="3.20.20.410">
    <property type="entry name" value="Protein of unknown function UPF0759"/>
    <property type="match status" value="1"/>
</dbReference>
<dbReference type="InterPro" id="IPR002763">
    <property type="entry name" value="DUF72"/>
</dbReference>
<dbReference type="KEGG" id="tdu:QJT80_10070"/>